<dbReference type="Gene3D" id="2.20.25.350">
    <property type="match status" value="1"/>
</dbReference>
<dbReference type="PANTHER" id="PTHR23001:SF7">
    <property type="entry name" value="EUKARYOTIC TRANSLATION INITIATION FACTOR 5"/>
    <property type="match status" value="1"/>
</dbReference>
<evidence type="ECO:0000256" key="6">
    <source>
        <dbReference type="ARBA" id="ARBA00023134"/>
    </source>
</evidence>
<dbReference type="InterPro" id="IPR002735">
    <property type="entry name" value="Transl_init_fac_IF2/IF5_dom"/>
</dbReference>
<dbReference type="STRING" id="67767.A0A0J7L661"/>
<keyword evidence="3 9" id="KW-0396">Initiation factor</keyword>
<dbReference type="SMART" id="SM00515">
    <property type="entry name" value="eIF5C"/>
    <property type="match status" value="1"/>
</dbReference>
<feature type="domain" description="W2" evidence="8">
    <location>
        <begin position="379"/>
        <end position="538"/>
    </location>
</feature>
<dbReference type="Proteomes" id="UP000036403">
    <property type="component" value="Unassembled WGS sequence"/>
</dbReference>
<feature type="region of interest" description="Disordered" evidence="7">
    <location>
        <begin position="271"/>
        <end position="326"/>
    </location>
</feature>
<protein>
    <recommendedName>
        <fullName evidence="2">Eukaryotic translation initiation factor 5</fullName>
    </recommendedName>
</protein>
<organism evidence="9 10">
    <name type="scientific">Lasius niger</name>
    <name type="common">Black garden ant</name>
    <dbReference type="NCBI Taxonomy" id="67767"/>
    <lineage>
        <taxon>Eukaryota</taxon>
        <taxon>Metazoa</taxon>
        <taxon>Ecdysozoa</taxon>
        <taxon>Arthropoda</taxon>
        <taxon>Hexapoda</taxon>
        <taxon>Insecta</taxon>
        <taxon>Pterygota</taxon>
        <taxon>Neoptera</taxon>
        <taxon>Endopterygota</taxon>
        <taxon>Hymenoptera</taxon>
        <taxon>Apocrita</taxon>
        <taxon>Aculeata</taxon>
        <taxon>Formicoidea</taxon>
        <taxon>Formicidae</taxon>
        <taxon>Formicinae</taxon>
        <taxon>Lasius</taxon>
        <taxon>Lasius</taxon>
    </lineage>
</organism>
<comment type="similarity">
    <text evidence="1">Belongs to the eIF-2-beta/eIF-5 family.</text>
</comment>
<dbReference type="SUPFAM" id="SSF75689">
    <property type="entry name" value="Zinc-binding domain of translation initiation factor 2 beta"/>
    <property type="match status" value="1"/>
</dbReference>
<gene>
    <name evidence="9" type="ORF">RF55_1526</name>
</gene>
<dbReference type="PROSITE" id="PS51363">
    <property type="entry name" value="W2"/>
    <property type="match status" value="1"/>
</dbReference>
<evidence type="ECO:0000259" key="8">
    <source>
        <dbReference type="PROSITE" id="PS51363"/>
    </source>
</evidence>
<feature type="compositionally biased region" description="Low complexity" evidence="7">
    <location>
        <begin position="300"/>
        <end position="311"/>
    </location>
</feature>
<feature type="region of interest" description="Disordered" evidence="7">
    <location>
        <begin position="22"/>
        <end position="46"/>
    </location>
</feature>
<dbReference type="GO" id="GO:0005092">
    <property type="term" value="F:GDP-dissociation inhibitor activity"/>
    <property type="evidence" value="ECO:0007669"/>
    <property type="project" value="TreeGrafter"/>
</dbReference>
<evidence type="ECO:0000256" key="1">
    <source>
        <dbReference type="ARBA" id="ARBA00010397"/>
    </source>
</evidence>
<dbReference type="InterPro" id="IPR016189">
    <property type="entry name" value="Transl_init_fac_IF2/IF5_N"/>
</dbReference>
<dbReference type="SMART" id="SM00653">
    <property type="entry name" value="eIF2B_5"/>
    <property type="match status" value="1"/>
</dbReference>
<name>A0A0J7L661_LASNI</name>
<keyword evidence="6" id="KW-0342">GTP-binding</keyword>
<dbReference type="InterPro" id="IPR003307">
    <property type="entry name" value="W2_domain"/>
</dbReference>
<dbReference type="GO" id="GO:0001732">
    <property type="term" value="P:formation of cytoplasmic translation initiation complex"/>
    <property type="evidence" value="ECO:0007669"/>
    <property type="project" value="TreeGrafter"/>
</dbReference>
<evidence type="ECO:0000256" key="7">
    <source>
        <dbReference type="SAM" id="MobiDB-lite"/>
    </source>
</evidence>
<dbReference type="SUPFAM" id="SSF100966">
    <property type="entry name" value="Translation initiation factor 2 beta, aIF2beta, N-terminal domain"/>
    <property type="match status" value="1"/>
</dbReference>
<dbReference type="Gene3D" id="3.30.30.170">
    <property type="match status" value="1"/>
</dbReference>
<feature type="compositionally biased region" description="Acidic residues" evidence="7">
    <location>
        <begin position="580"/>
        <end position="591"/>
    </location>
</feature>
<proteinExistence type="inferred from homology"/>
<dbReference type="GO" id="GO:0003743">
    <property type="term" value="F:translation initiation factor activity"/>
    <property type="evidence" value="ECO:0007669"/>
    <property type="project" value="UniProtKB-KW"/>
</dbReference>
<evidence type="ECO:0000256" key="2">
    <source>
        <dbReference type="ARBA" id="ARBA00018059"/>
    </source>
</evidence>
<dbReference type="EMBL" id="LBMM01000532">
    <property type="protein sequence ID" value="KMQ98121.1"/>
    <property type="molecule type" value="Genomic_DNA"/>
</dbReference>
<evidence type="ECO:0000313" key="9">
    <source>
        <dbReference type="EMBL" id="KMQ98121.1"/>
    </source>
</evidence>
<feature type="compositionally biased region" description="Polar residues" evidence="7">
    <location>
        <begin position="312"/>
        <end position="326"/>
    </location>
</feature>
<keyword evidence="5" id="KW-0648">Protein biosynthesis</keyword>
<feature type="compositionally biased region" description="Acidic residues" evidence="7">
    <location>
        <begin position="532"/>
        <end position="549"/>
    </location>
</feature>
<dbReference type="OrthoDB" id="10250831at2759"/>
<sequence length="591" mass="66182">MNQDYFKIVLFFFAETSRISSRGKGSVCSKGGGDSRTLSSDRRSSNGNTITTHVRWFLRELTSELTSTSLPTWYHRLPGFLRATSDGHAACMIIEDYPPTPPATAKPRQYSRHQDTTQRFLNLHLVLPKHRTSKFSSDAFYRYKMPRIQAKVEGKGNGIKTVIVNMVDVAKAIGRPATYPTKYFGCELGAQTQFDFKNERFIVNGSHDATKLQDLLDGFIRKYVLCPACDNPETELMVSSKKGTISQGCKACGHHGLLESNHKLNTYILKNPPSLNPAVQGSSLTEGKRGKRSKRANGDTATASATVAATTNGNDRSCSPENDVNNSTDIVVELPPVRTISNNDDDDKWAVDVSEEAVRARLQDLTEGAKGMTISDDLEKSEKERMDMFYKLVKCRRDAGQLDNNHKELVAEAERLEIKTKAPLILAELLFDQAIAAQAKKYRVLLLRFTHDDIKAQKYLIRGIEQVIALHKDALMPKVPGILKLFYDADILEEKAFDEWSSKVSKKYVSKDLSQEIHDRAAPFLTWLKVAEEEESESEEEDDDLEIEYDDRAKQESLKQQQPATVPKPATAATAAVKDDSDEEDFDIDAI</sequence>
<dbReference type="Pfam" id="PF02020">
    <property type="entry name" value="W2"/>
    <property type="match status" value="1"/>
</dbReference>
<dbReference type="FunFam" id="2.20.25.350:FF:000001">
    <property type="entry name" value="Eukaryotic translation initiation factor 5"/>
    <property type="match status" value="1"/>
</dbReference>
<dbReference type="AlphaFoldDB" id="A0A0J7L661"/>
<dbReference type="InterPro" id="IPR045196">
    <property type="entry name" value="IF2/IF5"/>
</dbReference>
<dbReference type="Pfam" id="PF01873">
    <property type="entry name" value="eIF-5_eIF-2B"/>
    <property type="match status" value="1"/>
</dbReference>
<comment type="caution">
    <text evidence="9">The sequence shown here is derived from an EMBL/GenBank/DDBJ whole genome shotgun (WGS) entry which is preliminary data.</text>
</comment>
<evidence type="ECO:0000256" key="3">
    <source>
        <dbReference type="ARBA" id="ARBA00022540"/>
    </source>
</evidence>
<dbReference type="CDD" id="cd11561">
    <property type="entry name" value="W2_eIF5"/>
    <property type="match status" value="1"/>
</dbReference>
<evidence type="ECO:0000313" key="10">
    <source>
        <dbReference type="Proteomes" id="UP000036403"/>
    </source>
</evidence>
<dbReference type="GO" id="GO:0005829">
    <property type="term" value="C:cytosol"/>
    <property type="evidence" value="ECO:0007669"/>
    <property type="project" value="TreeGrafter"/>
</dbReference>
<feature type="region of interest" description="Disordered" evidence="7">
    <location>
        <begin position="532"/>
        <end position="591"/>
    </location>
</feature>
<dbReference type="GO" id="GO:0005525">
    <property type="term" value="F:GTP binding"/>
    <property type="evidence" value="ECO:0007669"/>
    <property type="project" value="UniProtKB-KW"/>
</dbReference>
<dbReference type="InterPro" id="IPR016190">
    <property type="entry name" value="Transl_init_fac_IF2/IF5_Zn-bd"/>
</dbReference>
<dbReference type="FunFam" id="3.30.30.170:FF:000002">
    <property type="entry name" value="Eukaryotic translation initiation factor 5"/>
    <property type="match status" value="1"/>
</dbReference>
<feature type="compositionally biased region" description="Low complexity" evidence="7">
    <location>
        <begin position="559"/>
        <end position="576"/>
    </location>
</feature>
<dbReference type="InterPro" id="IPR016024">
    <property type="entry name" value="ARM-type_fold"/>
</dbReference>
<dbReference type="GO" id="GO:0071074">
    <property type="term" value="F:eukaryotic initiation factor eIF2 binding"/>
    <property type="evidence" value="ECO:0007669"/>
    <property type="project" value="TreeGrafter"/>
</dbReference>
<evidence type="ECO:0000256" key="5">
    <source>
        <dbReference type="ARBA" id="ARBA00022917"/>
    </source>
</evidence>
<reference evidence="9 10" key="1">
    <citation type="submission" date="2015-04" db="EMBL/GenBank/DDBJ databases">
        <title>Lasius niger genome sequencing.</title>
        <authorList>
            <person name="Konorov E.A."/>
            <person name="Nikitin M.A."/>
            <person name="Kirill M.V."/>
            <person name="Chang P."/>
        </authorList>
    </citation>
    <scope>NUCLEOTIDE SEQUENCE [LARGE SCALE GENOMIC DNA]</scope>
    <source>
        <tissue evidence="9">Whole</tissue>
    </source>
</reference>
<keyword evidence="10" id="KW-1185">Reference proteome</keyword>
<keyword evidence="4" id="KW-0547">Nucleotide-binding</keyword>
<dbReference type="PANTHER" id="PTHR23001">
    <property type="entry name" value="EUKARYOTIC TRANSLATION INITIATION FACTOR"/>
    <property type="match status" value="1"/>
</dbReference>
<dbReference type="Gene3D" id="1.25.40.180">
    <property type="match status" value="1"/>
</dbReference>
<accession>A0A0J7L661</accession>
<dbReference type="SUPFAM" id="SSF48371">
    <property type="entry name" value="ARM repeat"/>
    <property type="match status" value="1"/>
</dbReference>
<dbReference type="PaxDb" id="67767-A0A0J7L661"/>
<evidence type="ECO:0000256" key="4">
    <source>
        <dbReference type="ARBA" id="ARBA00022741"/>
    </source>
</evidence>